<protein>
    <submittedName>
        <fullName evidence="4">LytTR family DNA-binding domain-containing protein</fullName>
    </submittedName>
</protein>
<dbReference type="RefSeq" id="WP_264790560.1">
    <property type="nucleotide sequence ID" value="NZ_AP026867.1"/>
</dbReference>
<evidence type="ECO:0000256" key="1">
    <source>
        <dbReference type="PROSITE-ProRule" id="PRU00169"/>
    </source>
</evidence>
<keyword evidence="4" id="KW-0238">DNA-binding</keyword>
<feature type="domain" description="HTH LytTR-type" evidence="3">
    <location>
        <begin position="144"/>
        <end position="247"/>
    </location>
</feature>
<dbReference type="PANTHER" id="PTHR37299:SF1">
    <property type="entry name" value="STAGE 0 SPORULATION PROTEIN A HOMOLOG"/>
    <property type="match status" value="1"/>
</dbReference>
<dbReference type="GO" id="GO:0003677">
    <property type="term" value="F:DNA binding"/>
    <property type="evidence" value="ECO:0007669"/>
    <property type="project" value="UniProtKB-KW"/>
</dbReference>
<feature type="domain" description="Response regulatory" evidence="2">
    <location>
        <begin position="2"/>
        <end position="115"/>
    </location>
</feature>
<dbReference type="EMBL" id="AP026867">
    <property type="protein sequence ID" value="BDS15400.1"/>
    <property type="molecule type" value="Genomic_DNA"/>
</dbReference>
<keyword evidence="1" id="KW-0597">Phosphoprotein</keyword>
<evidence type="ECO:0000259" key="3">
    <source>
        <dbReference type="PROSITE" id="PS50930"/>
    </source>
</evidence>
<dbReference type="Proteomes" id="UP001060919">
    <property type="component" value="Chromosome"/>
</dbReference>
<dbReference type="GO" id="GO:0000156">
    <property type="term" value="F:phosphorelay response regulator activity"/>
    <property type="evidence" value="ECO:0007669"/>
    <property type="project" value="InterPro"/>
</dbReference>
<reference evidence="4" key="1">
    <citation type="submission" date="2022-09" db="EMBL/GenBank/DDBJ databases">
        <title>Aureispira anguillicida sp. nov., isolated from Leptocephalus of Japanese eel Anguilla japonica.</title>
        <authorList>
            <person name="Yuasa K."/>
            <person name="Mekata T."/>
            <person name="Ikunari K."/>
        </authorList>
    </citation>
    <scope>NUCLEOTIDE SEQUENCE</scope>
    <source>
        <strain evidence="4">EL160426</strain>
    </source>
</reference>
<evidence type="ECO:0000313" key="4">
    <source>
        <dbReference type="EMBL" id="BDS15400.1"/>
    </source>
</evidence>
<dbReference type="PROSITE" id="PS50930">
    <property type="entry name" value="HTH_LYTTR"/>
    <property type="match status" value="1"/>
</dbReference>
<feature type="modified residue" description="4-aspartylphosphate" evidence="1">
    <location>
        <position position="54"/>
    </location>
</feature>
<gene>
    <name evidence="4" type="ORF">AsAng_0061840</name>
</gene>
<dbReference type="PANTHER" id="PTHR37299">
    <property type="entry name" value="TRANSCRIPTIONAL REGULATOR-RELATED"/>
    <property type="match status" value="1"/>
</dbReference>
<dbReference type="Gene3D" id="3.40.50.2300">
    <property type="match status" value="1"/>
</dbReference>
<dbReference type="SUPFAM" id="SSF52172">
    <property type="entry name" value="CheY-like"/>
    <property type="match status" value="1"/>
</dbReference>
<evidence type="ECO:0000259" key="2">
    <source>
        <dbReference type="PROSITE" id="PS50110"/>
    </source>
</evidence>
<dbReference type="PROSITE" id="PS50110">
    <property type="entry name" value="RESPONSE_REGULATORY"/>
    <property type="match status" value="1"/>
</dbReference>
<dbReference type="InterPro" id="IPR007492">
    <property type="entry name" value="LytTR_DNA-bd_dom"/>
</dbReference>
<dbReference type="Gene3D" id="2.40.50.1020">
    <property type="entry name" value="LytTr DNA-binding domain"/>
    <property type="match status" value="1"/>
</dbReference>
<dbReference type="InterPro" id="IPR046947">
    <property type="entry name" value="LytR-like"/>
</dbReference>
<proteinExistence type="predicted"/>
<accession>A0A916DX51</accession>
<keyword evidence="5" id="KW-1185">Reference proteome</keyword>
<name>A0A916DX51_9BACT</name>
<dbReference type="Pfam" id="PF00072">
    <property type="entry name" value="Response_reg"/>
    <property type="match status" value="1"/>
</dbReference>
<dbReference type="Pfam" id="PF04397">
    <property type="entry name" value="LytTR"/>
    <property type="match status" value="1"/>
</dbReference>
<dbReference type="AlphaFoldDB" id="A0A916DX51"/>
<dbReference type="InterPro" id="IPR011006">
    <property type="entry name" value="CheY-like_superfamily"/>
</dbReference>
<dbReference type="InterPro" id="IPR001789">
    <property type="entry name" value="Sig_transdc_resp-reg_receiver"/>
</dbReference>
<sequence>MRALVIDDESRARETICQIIKLYTPEINVIAEIDNVQDGITAIQQYQPDLIFLDIQLGDGNGFDILKAVDNTNLNVIFITAYDEYVLKALKVSAIDYILKPIDPDEFILAVEKAQKKISQEHIKERLNFFIQNMELPNKSIQKITLKTADSIHIVKIEDIIYCQADRNYTTFYFVNGQEIIVSKNLREYEALLPSKNFIRPHHSYLVNLNHIVRYDKSDRNALISINDHKIPVSTRRKDQIIQFLKNIG</sequence>
<dbReference type="SMART" id="SM00448">
    <property type="entry name" value="REC"/>
    <property type="match status" value="1"/>
</dbReference>
<dbReference type="KEGG" id="aup:AsAng_0061840"/>
<organism evidence="4 5">
    <name type="scientific">Aureispira anguillae</name>
    <dbReference type="NCBI Taxonomy" id="2864201"/>
    <lineage>
        <taxon>Bacteria</taxon>
        <taxon>Pseudomonadati</taxon>
        <taxon>Bacteroidota</taxon>
        <taxon>Saprospiria</taxon>
        <taxon>Saprospirales</taxon>
        <taxon>Saprospiraceae</taxon>
        <taxon>Aureispira</taxon>
    </lineage>
</organism>
<evidence type="ECO:0000313" key="5">
    <source>
        <dbReference type="Proteomes" id="UP001060919"/>
    </source>
</evidence>
<dbReference type="SMART" id="SM00850">
    <property type="entry name" value="LytTR"/>
    <property type="match status" value="1"/>
</dbReference>